<organism evidence="1 2">
    <name type="scientific">Hyalomma asiaticum</name>
    <name type="common">Tick</name>
    <dbReference type="NCBI Taxonomy" id="266040"/>
    <lineage>
        <taxon>Eukaryota</taxon>
        <taxon>Metazoa</taxon>
        <taxon>Ecdysozoa</taxon>
        <taxon>Arthropoda</taxon>
        <taxon>Chelicerata</taxon>
        <taxon>Arachnida</taxon>
        <taxon>Acari</taxon>
        <taxon>Parasitiformes</taxon>
        <taxon>Ixodida</taxon>
        <taxon>Ixodoidea</taxon>
        <taxon>Ixodidae</taxon>
        <taxon>Hyalomminae</taxon>
        <taxon>Hyalomma</taxon>
    </lineage>
</organism>
<sequence>MVEVEVTGTGVRLAGQVRVLGCRPPRPAVYRTGAGPRSRRWSTAQGTNRVLSCSLVFRVRTSGGSGSNGPGAVARADLKRRLMVQRVAATLA</sequence>
<protein>
    <submittedName>
        <fullName evidence="1">Uncharacterized protein</fullName>
    </submittedName>
</protein>
<proteinExistence type="predicted"/>
<gene>
    <name evidence="1" type="ORF">HPB50_001212</name>
</gene>
<keyword evidence="2" id="KW-1185">Reference proteome</keyword>
<accession>A0ACB7SGR0</accession>
<name>A0ACB7SGR0_HYAAI</name>
<evidence type="ECO:0000313" key="1">
    <source>
        <dbReference type="EMBL" id="KAH6931869.1"/>
    </source>
</evidence>
<dbReference type="EMBL" id="CM023484">
    <property type="protein sequence ID" value="KAH6931869.1"/>
    <property type="molecule type" value="Genomic_DNA"/>
</dbReference>
<evidence type="ECO:0000313" key="2">
    <source>
        <dbReference type="Proteomes" id="UP000821845"/>
    </source>
</evidence>
<comment type="caution">
    <text evidence="1">The sequence shown here is derived from an EMBL/GenBank/DDBJ whole genome shotgun (WGS) entry which is preliminary data.</text>
</comment>
<reference evidence="1" key="1">
    <citation type="submission" date="2020-05" db="EMBL/GenBank/DDBJ databases">
        <title>Large-scale comparative analyses of tick genomes elucidate their genetic diversity and vector capacities.</title>
        <authorList>
            <person name="Jia N."/>
            <person name="Wang J."/>
            <person name="Shi W."/>
            <person name="Du L."/>
            <person name="Sun Y."/>
            <person name="Zhan W."/>
            <person name="Jiang J."/>
            <person name="Wang Q."/>
            <person name="Zhang B."/>
            <person name="Ji P."/>
            <person name="Sakyi L.B."/>
            <person name="Cui X."/>
            <person name="Yuan T."/>
            <person name="Jiang B."/>
            <person name="Yang W."/>
            <person name="Lam T.T.-Y."/>
            <person name="Chang Q."/>
            <person name="Ding S."/>
            <person name="Wang X."/>
            <person name="Zhu J."/>
            <person name="Ruan X."/>
            <person name="Zhao L."/>
            <person name="Wei J."/>
            <person name="Que T."/>
            <person name="Du C."/>
            <person name="Cheng J."/>
            <person name="Dai P."/>
            <person name="Han X."/>
            <person name="Huang E."/>
            <person name="Gao Y."/>
            <person name="Liu J."/>
            <person name="Shao H."/>
            <person name="Ye R."/>
            <person name="Li L."/>
            <person name="Wei W."/>
            <person name="Wang X."/>
            <person name="Wang C."/>
            <person name="Yang T."/>
            <person name="Huo Q."/>
            <person name="Li W."/>
            <person name="Guo W."/>
            <person name="Chen H."/>
            <person name="Zhou L."/>
            <person name="Ni X."/>
            <person name="Tian J."/>
            <person name="Zhou Y."/>
            <person name="Sheng Y."/>
            <person name="Liu T."/>
            <person name="Pan Y."/>
            <person name="Xia L."/>
            <person name="Li J."/>
            <person name="Zhao F."/>
            <person name="Cao W."/>
        </authorList>
    </citation>
    <scope>NUCLEOTIDE SEQUENCE</scope>
    <source>
        <strain evidence="1">Hyas-2018</strain>
    </source>
</reference>
<dbReference type="Proteomes" id="UP000821845">
    <property type="component" value="Chromosome 4"/>
</dbReference>